<keyword evidence="1" id="KW-1133">Transmembrane helix</keyword>
<accession>A0AA45L5D9</accession>
<protein>
    <submittedName>
        <fullName evidence="2">Uncharacterized protein</fullName>
    </submittedName>
</protein>
<evidence type="ECO:0000313" key="2">
    <source>
        <dbReference type="EMBL" id="QUF03879.1"/>
    </source>
</evidence>
<keyword evidence="1" id="KW-0812">Transmembrane</keyword>
<feature type="transmembrane region" description="Helical" evidence="1">
    <location>
        <begin position="37"/>
        <end position="55"/>
    </location>
</feature>
<evidence type="ECO:0000256" key="1">
    <source>
        <dbReference type="SAM" id="Phobius"/>
    </source>
</evidence>
<keyword evidence="1" id="KW-0472">Membrane</keyword>
<feature type="transmembrane region" description="Helical" evidence="1">
    <location>
        <begin position="165"/>
        <end position="183"/>
    </location>
</feature>
<reference evidence="2" key="1">
    <citation type="submission" date="2021-04" db="EMBL/GenBank/DDBJ databases">
        <title>Genomic sequence of Actinosynnema pretiosum subsp. pretiosum ATCC 31280 (C-14919).</title>
        <authorList>
            <person name="Bai L."/>
            <person name="Wang X."/>
            <person name="Xiao Y."/>
        </authorList>
    </citation>
    <scope>NUCLEOTIDE SEQUENCE</scope>
    <source>
        <strain evidence="2">ATCC 31280</strain>
    </source>
</reference>
<evidence type="ECO:0000313" key="3">
    <source>
        <dbReference type="Proteomes" id="UP000677152"/>
    </source>
</evidence>
<dbReference type="Proteomes" id="UP000677152">
    <property type="component" value="Chromosome"/>
</dbReference>
<dbReference type="AlphaFoldDB" id="A0AA45L5D9"/>
<feature type="transmembrane region" description="Helical" evidence="1">
    <location>
        <begin position="129"/>
        <end position="145"/>
    </location>
</feature>
<gene>
    <name evidence="2" type="ORF">KCV87_31705</name>
</gene>
<feature type="transmembrane region" description="Helical" evidence="1">
    <location>
        <begin position="104"/>
        <end position="122"/>
    </location>
</feature>
<feature type="transmembrane region" description="Helical" evidence="1">
    <location>
        <begin position="12"/>
        <end position="31"/>
    </location>
</feature>
<proteinExistence type="predicted"/>
<feature type="transmembrane region" description="Helical" evidence="1">
    <location>
        <begin position="75"/>
        <end position="92"/>
    </location>
</feature>
<sequence>MRWAVLYARSRSAPSAFGGLLLVIAGLWAVAGAAWTPVLTTLASVSGVSIAAIGLSGQDPALDRTAALPWPVRRLVHLLLIGVVATGALLVAQRLGQSAVDPWAVGWAGVGFLGLAGIAATVAGGQFGWTLPLLWWVAAFMVPGTDGSGFARVLGWPLRVPEDRVSTWTAIALGAVGVVAYALRGARR</sequence>
<name>A0AA45L5D9_9PSEU</name>
<organism evidence="2 3">
    <name type="scientific">Actinosynnema pretiosum subsp. pretiosum</name>
    <dbReference type="NCBI Taxonomy" id="103721"/>
    <lineage>
        <taxon>Bacteria</taxon>
        <taxon>Bacillati</taxon>
        <taxon>Actinomycetota</taxon>
        <taxon>Actinomycetes</taxon>
        <taxon>Pseudonocardiales</taxon>
        <taxon>Pseudonocardiaceae</taxon>
        <taxon>Actinosynnema</taxon>
    </lineage>
</organism>
<dbReference type="EMBL" id="CP073249">
    <property type="protein sequence ID" value="QUF03879.1"/>
    <property type="molecule type" value="Genomic_DNA"/>
</dbReference>